<feature type="coiled-coil region" evidence="1">
    <location>
        <begin position="235"/>
        <end position="388"/>
    </location>
</feature>
<keyword evidence="1" id="KW-0175">Coiled coil</keyword>
<evidence type="ECO:0000313" key="3">
    <source>
        <dbReference type="EMBL" id="OQR91677.1"/>
    </source>
</evidence>
<reference evidence="3 4" key="1">
    <citation type="journal article" date="2014" name="Genome Biol. Evol.">
        <title>The secreted proteins of Achlya hypogyna and Thraustotheca clavata identify the ancestral oomycete secretome and reveal gene acquisitions by horizontal gene transfer.</title>
        <authorList>
            <person name="Misner I."/>
            <person name="Blouin N."/>
            <person name="Leonard G."/>
            <person name="Richards T.A."/>
            <person name="Lane C.E."/>
        </authorList>
    </citation>
    <scope>NUCLEOTIDE SEQUENCE [LARGE SCALE GENOMIC DNA]</scope>
    <source>
        <strain evidence="3 4">ATCC 48635</strain>
    </source>
</reference>
<keyword evidence="4" id="KW-1185">Reference proteome</keyword>
<dbReference type="Proteomes" id="UP000243579">
    <property type="component" value="Unassembled WGS sequence"/>
</dbReference>
<proteinExistence type="predicted"/>
<evidence type="ECO:0000256" key="2">
    <source>
        <dbReference type="SAM" id="MobiDB-lite"/>
    </source>
</evidence>
<evidence type="ECO:0000256" key="1">
    <source>
        <dbReference type="SAM" id="Coils"/>
    </source>
</evidence>
<feature type="region of interest" description="Disordered" evidence="2">
    <location>
        <begin position="64"/>
        <end position="83"/>
    </location>
</feature>
<comment type="caution">
    <text evidence="3">The sequence shown here is derived from an EMBL/GenBank/DDBJ whole genome shotgun (WGS) entry which is preliminary data.</text>
</comment>
<evidence type="ECO:0000313" key="4">
    <source>
        <dbReference type="Proteomes" id="UP000243579"/>
    </source>
</evidence>
<accession>A0A1V9Z170</accession>
<dbReference type="STRING" id="1202772.A0A1V9Z170"/>
<gene>
    <name evidence="3" type="ORF">ACHHYP_04474</name>
</gene>
<sequence length="491" mass="53471">MDADAAIMLEVIREDNLVLEARMEAMQAEKEALRQSHDELRQAKAAAEARAAALDADLAALRKATGQEQMDPNAPSSMAWDEERRQLVAEKQASEKRAADLSKDLQRLYKRLKAAPGETDASVFDPLLEEQRAWSTQQRLVQDLLAQCRAKVVAVQHAPKRRRVEPSEPSEHDRMLADVIAHFQAETSDLREFERLEAQVLQERVAELQAAVEAPVLAGQLAALDDENRKGRAFVAGLQDDLKRLAAEKLQLAKDMSEAQRRIQALTMDLLQFKLEKNELKHELAAAQTRAASVAESADALEQQLAAATADASRLQDQLVETQAALLSAEAETTALAKEAAAREAAREAAAAAADAAEAQLAEAAAARDALAEEKAFWEAKVHALERVVKQYGAELTARQESVALPEPTPASIAHGERMVRGFFLRYYAAAESKHRELRTATADKDAALATQGADLSHVKHVLATVARAPLPADAAVAIEGLLATLDSRRT</sequence>
<dbReference type="AlphaFoldDB" id="A0A1V9Z170"/>
<dbReference type="OrthoDB" id="75084at2759"/>
<dbReference type="EMBL" id="JNBR01000511">
    <property type="protein sequence ID" value="OQR91677.1"/>
    <property type="molecule type" value="Genomic_DNA"/>
</dbReference>
<name>A0A1V9Z170_ACHHY</name>
<protein>
    <submittedName>
        <fullName evidence="3">Uncharacterized protein</fullName>
    </submittedName>
</protein>
<feature type="compositionally biased region" description="Polar residues" evidence="2">
    <location>
        <begin position="66"/>
        <end position="76"/>
    </location>
</feature>
<dbReference type="Gene3D" id="1.10.287.1490">
    <property type="match status" value="1"/>
</dbReference>
<organism evidence="3 4">
    <name type="scientific">Achlya hypogyna</name>
    <name type="common">Oomycete</name>
    <name type="synonym">Protoachlya hypogyna</name>
    <dbReference type="NCBI Taxonomy" id="1202772"/>
    <lineage>
        <taxon>Eukaryota</taxon>
        <taxon>Sar</taxon>
        <taxon>Stramenopiles</taxon>
        <taxon>Oomycota</taxon>
        <taxon>Saprolegniomycetes</taxon>
        <taxon>Saprolegniales</taxon>
        <taxon>Achlyaceae</taxon>
        <taxon>Achlya</taxon>
    </lineage>
</organism>